<keyword evidence="2" id="KW-1185">Reference proteome</keyword>
<dbReference type="EnsemblMetazoa" id="RPRC002456-RA">
    <property type="protein sequence ID" value="RPRC002456-PA"/>
    <property type="gene ID" value="RPRC002456"/>
</dbReference>
<dbReference type="EMBL" id="ACPB03003979">
    <property type="status" value="NOT_ANNOTATED_CDS"/>
    <property type="molecule type" value="Genomic_DNA"/>
</dbReference>
<proteinExistence type="predicted"/>
<organism evidence="1 2">
    <name type="scientific">Rhodnius prolixus</name>
    <name type="common">Triatomid bug</name>
    <dbReference type="NCBI Taxonomy" id="13249"/>
    <lineage>
        <taxon>Eukaryota</taxon>
        <taxon>Metazoa</taxon>
        <taxon>Ecdysozoa</taxon>
        <taxon>Arthropoda</taxon>
        <taxon>Hexapoda</taxon>
        <taxon>Insecta</taxon>
        <taxon>Pterygota</taxon>
        <taxon>Neoptera</taxon>
        <taxon>Paraneoptera</taxon>
        <taxon>Hemiptera</taxon>
        <taxon>Heteroptera</taxon>
        <taxon>Panheteroptera</taxon>
        <taxon>Cimicomorpha</taxon>
        <taxon>Reduviidae</taxon>
        <taxon>Triatominae</taxon>
        <taxon>Rhodnius</taxon>
    </lineage>
</organism>
<dbReference type="HOGENOM" id="CLU_486023_0_0_1"/>
<accession>T1HEI4</accession>
<evidence type="ECO:0000313" key="2">
    <source>
        <dbReference type="Proteomes" id="UP000015103"/>
    </source>
</evidence>
<sequence length="561" mass="64660">MVSISLSAVGLLLTFQETQAYPLNITNHHNSTDTLSLNNYVHLTYAKTLRKDLNNINKSIEQFIKQLDYWVFSEIVKISNNSLDIKKLRSLEDSLRILQQKLSELSLKFSKKSYTLNDIYVESKDLQIDLNNIQGELNNTVTKDYVLVNDYLGSNSMVGIFYNLTEQKSYLDMQIQEERETQLVDDCIRAADNRSVYEAALLLNLITNSSKIEYIAKQLSIDKAFKLSEAVGNISKRFLLYKATYKANYLQIIDKIDNQLDILIRLIRSLKEGIIDQPKTPTALRSEAIQFHNDLSSQLQSLYYSILHLHGTENCEDFVLQLLNEIIIADYAVASKIFYNIHITGDTNWVNVPKLIKCLLINLFNGASIRQSRAFKYALFLKYFIDNSRKTYESHENFRDLVDQLPPLVNRIVFLEKVCLINKDSGYYLRSSERSYDNIKYTTYTQNIKTGHMPEVIWKLTHVENNIFFIQNVGVTDTYLDTDLSNENVAGEHAVYVWHKPTNIGKWKFELSTGLSSVMIKDLATDELLYASSERDNYAVTKPPPFPAGNQYQWDVVNCDS</sequence>
<dbReference type="AlphaFoldDB" id="T1HEI4"/>
<evidence type="ECO:0000313" key="1">
    <source>
        <dbReference type="EnsemblMetazoa" id="RPRC002456-PA"/>
    </source>
</evidence>
<protein>
    <submittedName>
        <fullName evidence="1">Uncharacterized protein</fullName>
    </submittedName>
</protein>
<dbReference type="Proteomes" id="UP000015103">
    <property type="component" value="Unassembled WGS sequence"/>
</dbReference>
<reference evidence="1" key="1">
    <citation type="submission" date="2015-05" db="UniProtKB">
        <authorList>
            <consortium name="EnsemblMetazoa"/>
        </authorList>
    </citation>
    <scope>IDENTIFICATION</scope>
</reference>
<name>T1HEI4_RHOPR</name>
<dbReference type="InParanoid" id="T1HEI4"/>
<dbReference type="VEuPathDB" id="VectorBase:RPRC002456"/>